<sequence length="412" mass="48229">MTEILTIDSTIIDSIKDEKNPKDWLISRLNDLNAAIGDTRNVPSLENLKYPSELVFLYQGLDHKIDDDVPLEKPSWYDDEKFKRGQKFANDYYGMVNYAEMLTLLILFSFHGNLGPLIYTRRSDTSKKAGRRYLSTALRVLSWYEEDVWDKNSVSHKNIQMVRAYHRSTVKRMCKHSKQELLQKTKLKNVLQPKDIKCQALATLKGEFNGTCPFWISEMSHSGTLINQAEMSFTLFGFMGLIVLYPEKLGINGVTEEELDGFVHLWRVLGYLLGIKDEFNMCQGPFKVVKSRCHQIIDMLFIPNLNNLSEEWEHMSRCMIEGVAMTIPGPTFETSLLQLFWMTGVKATKYRRRLKWKCIVKHYFNRFVMSCIMRFVFIRVKFNTWVKNQMRLKAETMLNELEDNLSDLNENR</sequence>
<accession>A0A8S9YA83</accession>
<dbReference type="PANTHER" id="PTHR37159:SF1">
    <property type="entry name" value="GH11867P"/>
    <property type="match status" value="1"/>
</dbReference>
<gene>
    <name evidence="1" type="ORF">GE061_001277</name>
</gene>
<reference evidence="1" key="1">
    <citation type="journal article" date="2021" name="Mol. Ecol. Resour.">
        <title>Apolygus lucorum genome provides insights into omnivorousness and mesophyll feeding.</title>
        <authorList>
            <person name="Liu Y."/>
            <person name="Liu H."/>
            <person name="Wang H."/>
            <person name="Huang T."/>
            <person name="Liu B."/>
            <person name="Yang B."/>
            <person name="Yin L."/>
            <person name="Li B."/>
            <person name="Zhang Y."/>
            <person name="Zhang S."/>
            <person name="Jiang F."/>
            <person name="Zhang X."/>
            <person name="Ren Y."/>
            <person name="Wang B."/>
            <person name="Wang S."/>
            <person name="Lu Y."/>
            <person name="Wu K."/>
            <person name="Fan W."/>
            <person name="Wang G."/>
        </authorList>
    </citation>
    <scope>NUCLEOTIDE SEQUENCE</scope>
    <source>
        <strain evidence="1">12Hb</strain>
    </source>
</reference>
<evidence type="ECO:0000313" key="1">
    <source>
        <dbReference type="EMBL" id="KAF6216926.1"/>
    </source>
</evidence>
<dbReference type="OrthoDB" id="6361347at2759"/>
<dbReference type="PANTHER" id="PTHR37159">
    <property type="entry name" value="GH11867P"/>
    <property type="match status" value="1"/>
</dbReference>
<dbReference type="Proteomes" id="UP000466442">
    <property type="component" value="Linkage Group LG1"/>
</dbReference>
<dbReference type="AlphaFoldDB" id="A0A8S9YA83"/>
<name>A0A8S9YA83_APOLU</name>
<keyword evidence="2" id="KW-1185">Reference proteome</keyword>
<evidence type="ECO:0000313" key="2">
    <source>
        <dbReference type="Proteomes" id="UP000466442"/>
    </source>
</evidence>
<comment type="caution">
    <text evidence="1">The sequence shown here is derived from an EMBL/GenBank/DDBJ whole genome shotgun (WGS) entry which is preliminary data.</text>
</comment>
<organism evidence="1 2">
    <name type="scientific">Apolygus lucorum</name>
    <name type="common">Small green plant bug</name>
    <name type="synonym">Lygocoris lucorum</name>
    <dbReference type="NCBI Taxonomy" id="248454"/>
    <lineage>
        <taxon>Eukaryota</taxon>
        <taxon>Metazoa</taxon>
        <taxon>Ecdysozoa</taxon>
        <taxon>Arthropoda</taxon>
        <taxon>Hexapoda</taxon>
        <taxon>Insecta</taxon>
        <taxon>Pterygota</taxon>
        <taxon>Neoptera</taxon>
        <taxon>Paraneoptera</taxon>
        <taxon>Hemiptera</taxon>
        <taxon>Heteroptera</taxon>
        <taxon>Panheteroptera</taxon>
        <taxon>Cimicomorpha</taxon>
        <taxon>Miridae</taxon>
        <taxon>Mirini</taxon>
        <taxon>Apolygus</taxon>
    </lineage>
</organism>
<dbReference type="EMBL" id="WIXP02000001">
    <property type="protein sequence ID" value="KAF6216926.1"/>
    <property type="molecule type" value="Genomic_DNA"/>
</dbReference>
<protein>
    <recommendedName>
        <fullName evidence="3">ER-bound oxygenase mpaB/mpaB'/Rubber oxygenase catalytic domain-containing protein</fullName>
    </recommendedName>
</protein>
<evidence type="ECO:0008006" key="3">
    <source>
        <dbReference type="Google" id="ProtNLM"/>
    </source>
</evidence>
<proteinExistence type="predicted"/>